<proteinExistence type="predicted"/>
<keyword evidence="2 6" id="KW-0349">Heme</keyword>
<accession>F1YQP7</accession>
<keyword evidence="5 6" id="KW-0408">Iron</keyword>
<feature type="domain" description="Cytochrome c" evidence="7">
    <location>
        <begin position="62"/>
        <end position="164"/>
    </location>
</feature>
<organism evidence="8 9">
    <name type="scientific">Acetobacter pomorum DM001</name>
    <dbReference type="NCBI Taxonomy" id="945681"/>
    <lineage>
        <taxon>Bacteria</taxon>
        <taxon>Pseudomonadati</taxon>
        <taxon>Pseudomonadota</taxon>
        <taxon>Alphaproteobacteria</taxon>
        <taxon>Acetobacterales</taxon>
        <taxon>Acetobacteraceae</taxon>
        <taxon>Acetobacter</taxon>
    </lineage>
</organism>
<evidence type="ECO:0000256" key="2">
    <source>
        <dbReference type="ARBA" id="ARBA00022617"/>
    </source>
</evidence>
<dbReference type="AlphaFoldDB" id="F1YQP7"/>
<dbReference type="GO" id="GO:0009055">
    <property type="term" value="F:electron transfer activity"/>
    <property type="evidence" value="ECO:0007669"/>
    <property type="project" value="InterPro"/>
</dbReference>
<protein>
    <submittedName>
        <fullName evidence="8">Cytochrome c-type Cyt cy</fullName>
    </submittedName>
</protein>
<dbReference type="InterPro" id="IPR002327">
    <property type="entry name" value="Cyt_c_1A/1B"/>
</dbReference>
<sequence length="176" mass="17975">MPPGMDGRFLNRIAVSALLSVGVLATCVFAARSTVPDTTPARPAFSLPGLEPVPIAPFMAQANVQRGGATVRQVCAQCHALAGGSAENAGPPLASVAGRAVASCAGYTYSTALQQHAGQHWTDQMLADWLMAPARFAPGTRMSLTGIPDPAQRADVIAFLHTLGGQAAPAQAGCTP</sequence>
<evidence type="ECO:0000256" key="1">
    <source>
        <dbReference type="ARBA" id="ARBA00022448"/>
    </source>
</evidence>
<dbReference type="PANTHER" id="PTHR11961">
    <property type="entry name" value="CYTOCHROME C"/>
    <property type="match status" value="1"/>
</dbReference>
<dbReference type="GO" id="GO:0046872">
    <property type="term" value="F:metal ion binding"/>
    <property type="evidence" value="ECO:0007669"/>
    <property type="project" value="UniProtKB-KW"/>
</dbReference>
<evidence type="ECO:0000259" key="7">
    <source>
        <dbReference type="PROSITE" id="PS51007"/>
    </source>
</evidence>
<dbReference type="PROSITE" id="PS51007">
    <property type="entry name" value="CYTC"/>
    <property type="match status" value="1"/>
</dbReference>
<evidence type="ECO:0000313" key="8">
    <source>
        <dbReference type="EMBL" id="EGE48932.1"/>
    </source>
</evidence>
<evidence type="ECO:0000313" key="9">
    <source>
        <dbReference type="Proteomes" id="UP000018454"/>
    </source>
</evidence>
<dbReference type="EMBL" id="AEUP01000004">
    <property type="protein sequence ID" value="EGE48932.1"/>
    <property type="molecule type" value="Genomic_DNA"/>
</dbReference>
<dbReference type="Gene3D" id="1.10.760.10">
    <property type="entry name" value="Cytochrome c-like domain"/>
    <property type="match status" value="1"/>
</dbReference>
<keyword evidence="3 6" id="KW-0479">Metal-binding</keyword>
<name>F1YQP7_9PROT</name>
<dbReference type="Pfam" id="PF00034">
    <property type="entry name" value="Cytochrom_C"/>
    <property type="match status" value="1"/>
</dbReference>
<evidence type="ECO:0000256" key="3">
    <source>
        <dbReference type="ARBA" id="ARBA00022723"/>
    </source>
</evidence>
<evidence type="ECO:0000256" key="6">
    <source>
        <dbReference type="PROSITE-ProRule" id="PRU00433"/>
    </source>
</evidence>
<dbReference type="InterPro" id="IPR036909">
    <property type="entry name" value="Cyt_c-like_dom_sf"/>
</dbReference>
<evidence type="ECO:0000256" key="5">
    <source>
        <dbReference type="ARBA" id="ARBA00023004"/>
    </source>
</evidence>
<keyword evidence="1" id="KW-0813">Transport</keyword>
<dbReference type="Proteomes" id="UP000018454">
    <property type="component" value="Unassembled WGS sequence"/>
</dbReference>
<reference evidence="8 9" key="1">
    <citation type="journal article" date="2011" name="Science">
        <title>Drosophila microbiome modulates host developmental and metabolic homeostasis via insulin signaling.</title>
        <authorList>
            <person name="Shin S.C."/>
            <person name="Kim S.H."/>
            <person name="You H."/>
            <person name="Kim B."/>
            <person name="Kim A.C."/>
            <person name="Lee K.A."/>
            <person name="Yoon J.H."/>
            <person name="Ryu J.H."/>
            <person name="Lee W.J."/>
        </authorList>
    </citation>
    <scope>NUCLEOTIDE SEQUENCE [LARGE SCALE GENOMIC DNA]</scope>
    <source>
        <strain evidence="8 9">DM001</strain>
    </source>
</reference>
<dbReference type="InterPro" id="IPR009056">
    <property type="entry name" value="Cyt_c-like_dom"/>
</dbReference>
<comment type="caution">
    <text evidence="8">The sequence shown here is derived from an EMBL/GenBank/DDBJ whole genome shotgun (WGS) entry which is preliminary data.</text>
</comment>
<dbReference type="SUPFAM" id="SSF46626">
    <property type="entry name" value="Cytochrome c"/>
    <property type="match status" value="1"/>
</dbReference>
<keyword evidence="4" id="KW-0249">Electron transport</keyword>
<dbReference type="PRINTS" id="PR00604">
    <property type="entry name" value="CYTCHRMECIAB"/>
</dbReference>
<gene>
    <name evidence="8" type="primary">cycY</name>
    <name evidence="8" type="ORF">APO_0216</name>
</gene>
<dbReference type="GO" id="GO:0020037">
    <property type="term" value="F:heme binding"/>
    <property type="evidence" value="ECO:0007669"/>
    <property type="project" value="InterPro"/>
</dbReference>
<evidence type="ECO:0000256" key="4">
    <source>
        <dbReference type="ARBA" id="ARBA00022982"/>
    </source>
</evidence>